<evidence type="ECO:0000256" key="1">
    <source>
        <dbReference type="SAM" id="MobiDB-lite"/>
    </source>
</evidence>
<evidence type="ECO:0000313" key="2">
    <source>
        <dbReference type="EMBL" id="GBM27569.1"/>
    </source>
</evidence>
<evidence type="ECO:0000313" key="3">
    <source>
        <dbReference type="Proteomes" id="UP000499080"/>
    </source>
</evidence>
<feature type="compositionally biased region" description="Polar residues" evidence="1">
    <location>
        <begin position="72"/>
        <end position="102"/>
    </location>
</feature>
<sequence>MLKCQKHSDIFLSYEFQLPQDMEDYLQRKLTNNVKQFLLKPNVVPHILDCRMKRPVLAAAKERKNMRLVQEAMSSHNSAQTPSSSNATSEFSPTSSEMCVRR</sequence>
<reference evidence="2 3" key="1">
    <citation type="journal article" date="2019" name="Sci. Rep.">
        <title>Orb-weaving spider Araneus ventricosus genome elucidates the spidroin gene catalogue.</title>
        <authorList>
            <person name="Kono N."/>
            <person name="Nakamura H."/>
            <person name="Ohtoshi R."/>
            <person name="Moran D.A.P."/>
            <person name="Shinohara A."/>
            <person name="Yoshida Y."/>
            <person name="Fujiwara M."/>
            <person name="Mori M."/>
            <person name="Tomita M."/>
            <person name="Arakawa K."/>
        </authorList>
    </citation>
    <scope>NUCLEOTIDE SEQUENCE [LARGE SCALE GENOMIC DNA]</scope>
</reference>
<organism evidence="2 3">
    <name type="scientific">Araneus ventricosus</name>
    <name type="common">Orbweaver spider</name>
    <name type="synonym">Epeira ventricosa</name>
    <dbReference type="NCBI Taxonomy" id="182803"/>
    <lineage>
        <taxon>Eukaryota</taxon>
        <taxon>Metazoa</taxon>
        <taxon>Ecdysozoa</taxon>
        <taxon>Arthropoda</taxon>
        <taxon>Chelicerata</taxon>
        <taxon>Arachnida</taxon>
        <taxon>Araneae</taxon>
        <taxon>Araneomorphae</taxon>
        <taxon>Entelegynae</taxon>
        <taxon>Araneoidea</taxon>
        <taxon>Araneidae</taxon>
        <taxon>Araneus</taxon>
    </lineage>
</organism>
<keyword evidence="3" id="KW-1185">Reference proteome</keyword>
<comment type="caution">
    <text evidence="2">The sequence shown here is derived from an EMBL/GenBank/DDBJ whole genome shotgun (WGS) entry which is preliminary data.</text>
</comment>
<feature type="region of interest" description="Disordered" evidence="1">
    <location>
        <begin position="71"/>
        <end position="102"/>
    </location>
</feature>
<proteinExistence type="predicted"/>
<dbReference type="EMBL" id="BGPR01000589">
    <property type="protein sequence ID" value="GBM27569.1"/>
    <property type="molecule type" value="Genomic_DNA"/>
</dbReference>
<dbReference type="OrthoDB" id="8123506at2759"/>
<protein>
    <submittedName>
        <fullName evidence="2">Uncharacterized protein</fullName>
    </submittedName>
</protein>
<gene>
    <name evidence="2" type="ORF">AVEN_97083_1</name>
</gene>
<dbReference type="AlphaFoldDB" id="A0A4Y2EH45"/>
<accession>A0A4Y2EH45</accession>
<name>A0A4Y2EH45_ARAVE</name>
<dbReference type="Proteomes" id="UP000499080">
    <property type="component" value="Unassembled WGS sequence"/>
</dbReference>